<keyword evidence="1" id="KW-0472">Membrane</keyword>
<keyword evidence="1" id="KW-1133">Transmembrane helix</keyword>
<name>A0A5C1HX34_9SPHI</name>
<feature type="transmembrane region" description="Helical" evidence="1">
    <location>
        <begin position="115"/>
        <end position="136"/>
    </location>
</feature>
<accession>A0A5C1HX34</accession>
<evidence type="ECO:0000313" key="2">
    <source>
        <dbReference type="EMBL" id="QEM09989.1"/>
    </source>
</evidence>
<gene>
    <name evidence="2" type="ORF">DEO27_008125</name>
</gene>
<proteinExistence type="predicted"/>
<keyword evidence="3" id="KW-1185">Reference proteome</keyword>
<protein>
    <submittedName>
        <fullName evidence="2">Uncharacterized protein</fullName>
    </submittedName>
</protein>
<dbReference type="AlphaFoldDB" id="A0A5C1HX34"/>
<sequence>MKNHDYLLKCTQLIEDKMQSGPSGDWIDYHYTKLHEQIFEVTKTSISVRTLKRIFKVNDNYEPQIATKNAMAQYLGYKDWAFFLKENYDNDPKPAESPAPVIKPEITTGNRRLKVVFFAAGALLLIILIVGIKLFFNRPNVIFNVKNTLGHAPLTAAISYDLSNLDYKNAFIDFGSGGEYKLLLGPKGELTYQYKTPNFYKIRLIADGRVFAKNTVDVQTNGWVCYVGNNDQNARVVTDSNKFSDKSSLYFAPSIIGGLNINTKEEYWVDYRNIKNFHVDGDQMTVEFRLRNSQDMGGFDCFDTSLEFTGESGRGRFKFVKPGCTQFADTEFGDTQLTGNFHNLSSLGVDLSKWTVVRIETRNKTSMVYINNVFKYKTVYNVPIGNIRGLFCRFKGSGQLDFIRVYGRQHHLIYGDEFNH</sequence>
<organism evidence="2 3">
    <name type="scientific">Mucilaginibacter rubeus</name>
    <dbReference type="NCBI Taxonomy" id="2027860"/>
    <lineage>
        <taxon>Bacteria</taxon>
        <taxon>Pseudomonadati</taxon>
        <taxon>Bacteroidota</taxon>
        <taxon>Sphingobacteriia</taxon>
        <taxon>Sphingobacteriales</taxon>
        <taxon>Sphingobacteriaceae</taxon>
        <taxon>Mucilaginibacter</taxon>
    </lineage>
</organism>
<keyword evidence="1" id="KW-0812">Transmembrane</keyword>
<dbReference type="RefSeq" id="WP_112570339.1">
    <property type="nucleotide sequence ID" value="NZ_CP043450.1"/>
</dbReference>
<dbReference type="EMBL" id="CP043450">
    <property type="protein sequence ID" value="QEM09989.1"/>
    <property type="molecule type" value="Genomic_DNA"/>
</dbReference>
<evidence type="ECO:0000313" key="3">
    <source>
        <dbReference type="Proteomes" id="UP000251402"/>
    </source>
</evidence>
<evidence type="ECO:0000256" key="1">
    <source>
        <dbReference type="SAM" id="Phobius"/>
    </source>
</evidence>
<dbReference type="Proteomes" id="UP000251402">
    <property type="component" value="Chromosome"/>
</dbReference>
<dbReference type="KEGG" id="mrub:DEO27_008125"/>
<dbReference type="OrthoDB" id="639802at2"/>
<reference evidence="2" key="1">
    <citation type="submission" date="2019-08" db="EMBL/GenBank/DDBJ databases">
        <title>Comparative genome analysis confer to the adaptation heavy metal polluted environment.</title>
        <authorList>
            <person name="Li Y."/>
        </authorList>
    </citation>
    <scope>NUCLEOTIDE SEQUENCE [LARGE SCALE GENOMIC DNA]</scope>
    <source>
        <strain evidence="2">P1</strain>
    </source>
</reference>